<dbReference type="Proteomes" id="UP000308705">
    <property type="component" value="Unassembled WGS sequence"/>
</dbReference>
<keyword evidence="4" id="KW-1185">Reference proteome</keyword>
<comment type="caution">
    <text evidence="3">The sequence shown here is derived from an EMBL/GenBank/DDBJ whole genome shotgun (WGS) entry which is preliminary data.</text>
</comment>
<protein>
    <submittedName>
        <fullName evidence="3">SDR family oxidoreductase</fullName>
    </submittedName>
</protein>
<dbReference type="PRINTS" id="PR00081">
    <property type="entry name" value="GDHRDH"/>
</dbReference>
<name>A0A4U3MLH2_9ACTN</name>
<dbReference type="SUPFAM" id="SSF51735">
    <property type="entry name" value="NAD(P)-binding Rossmann-fold domains"/>
    <property type="match status" value="1"/>
</dbReference>
<dbReference type="EMBL" id="SZQA01000006">
    <property type="protein sequence ID" value="TKK89482.1"/>
    <property type="molecule type" value="Genomic_DNA"/>
</dbReference>
<dbReference type="InterPro" id="IPR002347">
    <property type="entry name" value="SDR_fam"/>
</dbReference>
<dbReference type="PANTHER" id="PTHR43669">
    <property type="entry name" value="5-KETO-D-GLUCONATE 5-REDUCTASE"/>
    <property type="match status" value="1"/>
</dbReference>
<evidence type="ECO:0000256" key="1">
    <source>
        <dbReference type="ARBA" id="ARBA00006484"/>
    </source>
</evidence>
<keyword evidence="2" id="KW-0560">Oxidoreductase</keyword>
<dbReference type="InterPro" id="IPR036291">
    <property type="entry name" value="NAD(P)-bd_dom_sf"/>
</dbReference>
<proteinExistence type="inferred from homology"/>
<dbReference type="Pfam" id="PF13561">
    <property type="entry name" value="adh_short_C2"/>
    <property type="match status" value="1"/>
</dbReference>
<evidence type="ECO:0000313" key="4">
    <source>
        <dbReference type="Proteomes" id="UP000308705"/>
    </source>
</evidence>
<gene>
    <name evidence="3" type="ORF">FDA94_08790</name>
</gene>
<dbReference type="CDD" id="cd05233">
    <property type="entry name" value="SDR_c"/>
    <property type="match status" value="1"/>
</dbReference>
<sequence length="259" mass="26750">MLQDKNAIIYGAGGMIGSAVAEEFARQGARVFLTGRTREPLDALAKTIGDRAEVAVVDAFDEAAVDAHAAEVAARGGIDVSLNLVPRGDVQGTPLIGMSVDDLLRPVENGLRTTFITARAAARHMTARKRGVILTLDSGSGSGVNSPMMGGTGPADAAIDTFVRNLAYEIGADGVRVLGIWVAGIPETFTPEKLAAVNADMALDQAGLDGLLAGMAQMRMLKRSPRLAEVASTIAFLASDHAAGITASFVNVTGGMFPS</sequence>
<evidence type="ECO:0000256" key="2">
    <source>
        <dbReference type="ARBA" id="ARBA00023002"/>
    </source>
</evidence>
<comment type="similarity">
    <text evidence="1">Belongs to the short-chain dehydrogenases/reductases (SDR) family.</text>
</comment>
<organism evidence="3 4">
    <name type="scientific">Herbidospora galbida</name>
    <dbReference type="NCBI Taxonomy" id="2575442"/>
    <lineage>
        <taxon>Bacteria</taxon>
        <taxon>Bacillati</taxon>
        <taxon>Actinomycetota</taxon>
        <taxon>Actinomycetes</taxon>
        <taxon>Streptosporangiales</taxon>
        <taxon>Streptosporangiaceae</taxon>
        <taxon>Herbidospora</taxon>
    </lineage>
</organism>
<dbReference type="Gene3D" id="3.40.50.720">
    <property type="entry name" value="NAD(P)-binding Rossmann-like Domain"/>
    <property type="match status" value="1"/>
</dbReference>
<dbReference type="AlphaFoldDB" id="A0A4U3MLH2"/>
<dbReference type="RefSeq" id="WP_137246540.1">
    <property type="nucleotide sequence ID" value="NZ_SZQA01000006.1"/>
</dbReference>
<reference evidence="3 4" key="1">
    <citation type="submission" date="2019-04" db="EMBL/GenBank/DDBJ databases">
        <title>Herbidospora sp. NEAU-GS14.nov., a novel actinomycete isolated from soil.</title>
        <authorList>
            <person name="Han L."/>
        </authorList>
    </citation>
    <scope>NUCLEOTIDE SEQUENCE [LARGE SCALE GENOMIC DNA]</scope>
    <source>
        <strain evidence="3 4">NEAU-GS14</strain>
    </source>
</reference>
<dbReference type="GO" id="GO:0016491">
    <property type="term" value="F:oxidoreductase activity"/>
    <property type="evidence" value="ECO:0007669"/>
    <property type="project" value="UniProtKB-KW"/>
</dbReference>
<dbReference type="PANTHER" id="PTHR43669:SF3">
    <property type="entry name" value="ALCOHOL DEHYDROGENASE, PUTATIVE (AFU_ORTHOLOGUE AFUA_3G03445)-RELATED"/>
    <property type="match status" value="1"/>
</dbReference>
<accession>A0A4U3MLH2</accession>
<dbReference type="OrthoDB" id="670853at2"/>
<evidence type="ECO:0000313" key="3">
    <source>
        <dbReference type="EMBL" id="TKK89482.1"/>
    </source>
</evidence>